<feature type="region of interest" description="Disordered" evidence="1">
    <location>
        <begin position="582"/>
        <end position="701"/>
    </location>
</feature>
<dbReference type="Proteomes" id="UP000765509">
    <property type="component" value="Unassembled WGS sequence"/>
</dbReference>
<feature type="compositionally biased region" description="Basic and acidic residues" evidence="1">
    <location>
        <begin position="609"/>
        <end position="619"/>
    </location>
</feature>
<dbReference type="AlphaFoldDB" id="A0A9Q3CIB1"/>
<protein>
    <submittedName>
        <fullName evidence="3">Uncharacterized protein</fullName>
    </submittedName>
</protein>
<organism evidence="3 4">
    <name type="scientific">Austropuccinia psidii MF-1</name>
    <dbReference type="NCBI Taxonomy" id="1389203"/>
    <lineage>
        <taxon>Eukaryota</taxon>
        <taxon>Fungi</taxon>
        <taxon>Dikarya</taxon>
        <taxon>Basidiomycota</taxon>
        <taxon>Pucciniomycotina</taxon>
        <taxon>Pucciniomycetes</taxon>
        <taxon>Pucciniales</taxon>
        <taxon>Sphaerophragmiaceae</taxon>
        <taxon>Austropuccinia</taxon>
    </lineage>
</organism>
<feature type="signal peptide" evidence="2">
    <location>
        <begin position="1"/>
        <end position="21"/>
    </location>
</feature>
<evidence type="ECO:0000256" key="1">
    <source>
        <dbReference type="SAM" id="MobiDB-lite"/>
    </source>
</evidence>
<proteinExistence type="predicted"/>
<sequence>MWAFNITQVLLVIISSKLALASIPESKDLLHVESANSGADVIQKQIEGLKNRLGRRPNRFLPADEAVDDGTTISQTAPRPVSLAAYPNYRPYYPIAKSNFQPTSSMQTVSPSLDDCNLRNPQHNPTMEPAFVRLVGFQQPQPVTYILAKNSEPMLHSAWYQDGILVSGPLRDWELAILPPSFLPSQHLRRPHTAKGELEQVQEKECVAKAGELTENNSPNEKTLSITKSALGAESSFLLSNKNAPDLKPNSSNEKTASTTVSPNDLPTHSPSERKTDQQMKESSSQTVLIVHELMVVRFRSDFYTPINILVIWFFDGASAQALAESTLKISEKDDQNSLKTPLKATASQKPSFATVLRKNKAPEPELEKNAAAETAPTGKLQIKESCGEVDSCLLFSGKEKPYIPKVNGQERIPIEMDTTWQKIIPKKKKILSEIAKQSPKLGQKKAFEKPQSGFITQATEKTIPKVNLSLRKDGSAPKMKPIESSFHQRTKVKEYAWCEVSHRKKKSGPSALATSVPKATTPSTPFVLKATTNSAPFEILGKLFSESEELDLKKSPSEKNFDNMSKAGVHENEEVLQMSETNEAHEESLTDIIQDAENSKPTPSGSFSEEKKMDESTRTKKWKKKRKKLSGKIEEPSEDPNDQSLPKRVGVTDSEITPAAQSHEKISHNLPFEVSLEVKSKPEPSKSTTETNFHEKKKSPTNMLPDFLLLSQEVMPKDEGLSSKGNWIYNKLEDVFHRSFEPWASFDLEKDISEVFRLHYESLATEISKNKINSFNLEKFLLNHLKVKDKSNNLLLENLNMSILKILRQKWKSKSEDLILVLMQFLHTFKNPAEAHRRIDRFSRQILQYNLSENWPPMQKAFLKKGKILTTDVEEMEAVFQVSRISPDLHATSKLLRDDAMMERLENMSVVKLAILAALMGLRDIKVRFSTIEFLRREQEFLQGWKQTNLFDAVINLNLNPFKILTIGKALNLGSNAFPTGSADSKEVSDKFGLLAENLLADDEQLVPWFESPERAWLLQNFKAQYESRLPRLCSYFREVSPRKIKFLNKELEEETLPQSKYSLKIHQVDHILWFDKGLETSLMIQLFASSRDKGVNSKEKWRRFVNSKNLSLTTDQKTAVVDWFAAYEAKINA</sequence>
<evidence type="ECO:0000313" key="3">
    <source>
        <dbReference type="EMBL" id="MBW0483092.1"/>
    </source>
</evidence>
<keyword evidence="4" id="KW-1185">Reference proteome</keyword>
<evidence type="ECO:0000256" key="2">
    <source>
        <dbReference type="SAM" id="SignalP"/>
    </source>
</evidence>
<feature type="compositionally biased region" description="Polar residues" evidence="1">
    <location>
        <begin position="242"/>
        <end position="270"/>
    </location>
</feature>
<evidence type="ECO:0000313" key="4">
    <source>
        <dbReference type="Proteomes" id="UP000765509"/>
    </source>
</evidence>
<name>A0A9Q3CIB1_9BASI</name>
<accession>A0A9Q3CIB1</accession>
<feature type="compositionally biased region" description="Basic residues" evidence="1">
    <location>
        <begin position="620"/>
        <end position="631"/>
    </location>
</feature>
<gene>
    <name evidence="3" type="ORF">O181_022807</name>
</gene>
<feature type="compositionally biased region" description="Basic and acidic residues" evidence="1">
    <location>
        <begin position="271"/>
        <end position="280"/>
    </location>
</feature>
<comment type="caution">
    <text evidence="3">The sequence shown here is derived from an EMBL/GenBank/DDBJ whole genome shotgun (WGS) entry which is preliminary data.</text>
</comment>
<dbReference type="EMBL" id="AVOT02007072">
    <property type="protein sequence ID" value="MBW0483092.1"/>
    <property type="molecule type" value="Genomic_DNA"/>
</dbReference>
<feature type="chain" id="PRO_5040332607" evidence="2">
    <location>
        <begin position="22"/>
        <end position="1135"/>
    </location>
</feature>
<keyword evidence="2" id="KW-0732">Signal</keyword>
<feature type="region of interest" description="Disordered" evidence="1">
    <location>
        <begin position="242"/>
        <end position="281"/>
    </location>
</feature>
<reference evidence="3" key="1">
    <citation type="submission" date="2021-03" db="EMBL/GenBank/DDBJ databases">
        <title>Draft genome sequence of rust myrtle Austropuccinia psidii MF-1, a brazilian biotype.</title>
        <authorList>
            <person name="Quecine M.C."/>
            <person name="Pachon D.M.R."/>
            <person name="Bonatelli M.L."/>
            <person name="Correr F.H."/>
            <person name="Franceschini L.M."/>
            <person name="Leite T.F."/>
            <person name="Margarido G.R.A."/>
            <person name="Almeida C.A."/>
            <person name="Ferrarezi J.A."/>
            <person name="Labate C.A."/>
        </authorList>
    </citation>
    <scope>NUCLEOTIDE SEQUENCE</scope>
    <source>
        <strain evidence="3">MF-1</strain>
    </source>
</reference>